<proteinExistence type="inferred from homology"/>
<keyword evidence="5 6" id="KW-0560">Oxidoreductase</keyword>
<dbReference type="Gene3D" id="1.20.140.10">
    <property type="entry name" value="Butyryl-CoA Dehydrogenase, subunit A, domain 3"/>
    <property type="match status" value="1"/>
</dbReference>
<evidence type="ECO:0000259" key="7">
    <source>
        <dbReference type="Pfam" id="PF00441"/>
    </source>
</evidence>
<dbReference type="PANTHER" id="PTHR43884">
    <property type="entry name" value="ACYL-COA DEHYDROGENASE"/>
    <property type="match status" value="1"/>
</dbReference>
<evidence type="ECO:0000259" key="9">
    <source>
        <dbReference type="Pfam" id="PF02771"/>
    </source>
</evidence>
<evidence type="ECO:0000256" key="6">
    <source>
        <dbReference type="RuleBase" id="RU362125"/>
    </source>
</evidence>
<evidence type="ECO:0000256" key="2">
    <source>
        <dbReference type="ARBA" id="ARBA00009347"/>
    </source>
</evidence>
<dbReference type="GO" id="GO:0050660">
    <property type="term" value="F:flavin adenine dinucleotide binding"/>
    <property type="evidence" value="ECO:0007669"/>
    <property type="project" value="InterPro"/>
</dbReference>
<comment type="cofactor">
    <cofactor evidence="1 6">
        <name>FAD</name>
        <dbReference type="ChEBI" id="CHEBI:57692"/>
    </cofactor>
</comment>
<dbReference type="InterPro" id="IPR006091">
    <property type="entry name" value="Acyl-CoA_Oxase/DH_mid-dom"/>
</dbReference>
<dbReference type="EMBL" id="JACCBV010000001">
    <property type="protein sequence ID" value="NYE19661.1"/>
    <property type="molecule type" value="Genomic_DNA"/>
</dbReference>
<feature type="domain" description="Acyl-CoA oxidase/dehydrogenase middle" evidence="8">
    <location>
        <begin position="121"/>
        <end position="211"/>
    </location>
</feature>
<dbReference type="SUPFAM" id="SSF47203">
    <property type="entry name" value="Acyl-CoA dehydrogenase C-terminal domain-like"/>
    <property type="match status" value="1"/>
</dbReference>
<keyword evidence="11" id="KW-1185">Reference proteome</keyword>
<comment type="similarity">
    <text evidence="2 6">Belongs to the acyl-CoA dehydrogenase family.</text>
</comment>
<accession>A0A7Y9GNQ4</accession>
<dbReference type="GO" id="GO:0003995">
    <property type="term" value="F:acyl-CoA dehydrogenase activity"/>
    <property type="evidence" value="ECO:0007669"/>
    <property type="project" value="TreeGrafter"/>
</dbReference>
<dbReference type="Gene3D" id="1.10.540.10">
    <property type="entry name" value="Acyl-CoA dehydrogenase/oxidase, N-terminal domain"/>
    <property type="match status" value="1"/>
</dbReference>
<dbReference type="InterPro" id="IPR013786">
    <property type="entry name" value="AcylCoA_DH/ox_N"/>
</dbReference>
<dbReference type="Gene3D" id="2.40.110.10">
    <property type="entry name" value="Butyryl-CoA Dehydrogenase, subunit A, domain 2"/>
    <property type="match status" value="1"/>
</dbReference>
<dbReference type="Pfam" id="PF02770">
    <property type="entry name" value="Acyl-CoA_dh_M"/>
    <property type="match status" value="1"/>
</dbReference>
<dbReference type="Proteomes" id="UP000576969">
    <property type="component" value="Unassembled WGS sequence"/>
</dbReference>
<evidence type="ECO:0000313" key="10">
    <source>
        <dbReference type="EMBL" id="NYE19661.1"/>
    </source>
</evidence>
<evidence type="ECO:0000256" key="3">
    <source>
        <dbReference type="ARBA" id="ARBA00022630"/>
    </source>
</evidence>
<dbReference type="InterPro" id="IPR037069">
    <property type="entry name" value="AcylCoA_DH/ox_N_sf"/>
</dbReference>
<evidence type="ECO:0000256" key="1">
    <source>
        <dbReference type="ARBA" id="ARBA00001974"/>
    </source>
</evidence>
<comment type="caution">
    <text evidence="10">The sequence shown here is derived from an EMBL/GenBank/DDBJ whole genome shotgun (WGS) entry which is preliminary data.</text>
</comment>
<reference evidence="10 11" key="1">
    <citation type="submission" date="2020-07" db="EMBL/GenBank/DDBJ databases">
        <title>Sequencing the genomes of 1000 actinobacteria strains.</title>
        <authorList>
            <person name="Klenk H.-P."/>
        </authorList>
    </citation>
    <scope>NUCLEOTIDE SEQUENCE [LARGE SCALE GENOMIC DNA]</scope>
    <source>
        <strain evidence="10 11">DSM 24662</strain>
    </source>
</reference>
<keyword evidence="4 6" id="KW-0274">FAD</keyword>
<sequence length="378" mass="40050">MDLSYSSDERDLIDLARQVFATFDQDILAESPPREVVPRADRFMGEVAGTGLLGIGLDEEVGGSGGTLVDLGIVFREAGRAVVPTAIRSTIGAALHIDQLGTTPQREEWLGRLTTGEVTAALAIAEPGVDRRIDLITTTASASADGWVLGGTKTLVENISTAGVFVVAALVAGEGAPTVKYFVVPAEAPGLSIETTTVIGEEDHGRLTLADVPVPASGLLGEDPRRDSRAAAARAMLVFDALRAQEMVGIAEQIVERTAEYVTTRHQFGRPIGTFQAVQHRVADMLIATRAAGHLANRAVWTLSEGLDAERDVAASVVLAAKAAEIATLSAHQVHAGMGYAKESKLYLWSQRAKSLVLQTSGRRHQLQRVAESLFDAA</sequence>
<name>A0A7Y9GNQ4_9MICO</name>
<dbReference type="InterPro" id="IPR046373">
    <property type="entry name" value="Acyl-CoA_Oxase/DH_mid-dom_sf"/>
</dbReference>
<organism evidence="10 11">
    <name type="scientific">Microbacterium immunditiarum</name>
    <dbReference type="NCBI Taxonomy" id="337480"/>
    <lineage>
        <taxon>Bacteria</taxon>
        <taxon>Bacillati</taxon>
        <taxon>Actinomycetota</taxon>
        <taxon>Actinomycetes</taxon>
        <taxon>Micrococcales</taxon>
        <taxon>Microbacteriaceae</taxon>
        <taxon>Microbacterium</taxon>
    </lineage>
</organism>
<dbReference type="Pfam" id="PF00441">
    <property type="entry name" value="Acyl-CoA_dh_1"/>
    <property type="match status" value="1"/>
</dbReference>
<evidence type="ECO:0000256" key="5">
    <source>
        <dbReference type="ARBA" id="ARBA00023002"/>
    </source>
</evidence>
<feature type="domain" description="Acyl-CoA dehydrogenase/oxidase N-terminal" evidence="9">
    <location>
        <begin position="7"/>
        <end position="117"/>
    </location>
</feature>
<dbReference type="AlphaFoldDB" id="A0A7Y9GNQ4"/>
<evidence type="ECO:0000256" key="4">
    <source>
        <dbReference type="ARBA" id="ARBA00022827"/>
    </source>
</evidence>
<gene>
    <name evidence="10" type="ORF">BJ991_001689</name>
</gene>
<dbReference type="Pfam" id="PF02771">
    <property type="entry name" value="Acyl-CoA_dh_N"/>
    <property type="match status" value="1"/>
</dbReference>
<dbReference type="InterPro" id="IPR036250">
    <property type="entry name" value="AcylCo_DH-like_C"/>
</dbReference>
<dbReference type="RefSeq" id="WP_179489144.1">
    <property type="nucleotide sequence ID" value="NZ_JACCBV010000001.1"/>
</dbReference>
<evidence type="ECO:0000259" key="8">
    <source>
        <dbReference type="Pfam" id="PF02770"/>
    </source>
</evidence>
<keyword evidence="3 6" id="KW-0285">Flavoprotein</keyword>
<dbReference type="PANTHER" id="PTHR43884:SF20">
    <property type="entry name" value="ACYL-COA DEHYDROGENASE FADE28"/>
    <property type="match status" value="1"/>
</dbReference>
<evidence type="ECO:0000313" key="11">
    <source>
        <dbReference type="Proteomes" id="UP000576969"/>
    </source>
</evidence>
<dbReference type="SUPFAM" id="SSF56645">
    <property type="entry name" value="Acyl-CoA dehydrogenase NM domain-like"/>
    <property type="match status" value="1"/>
</dbReference>
<dbReference type="CDD" id="cd00567">
    <property type="entry name" value="ACAD"/>
    <property type="match status" value="1"/>
</dbReference>
<feature type="domain" description="Acyl-CoA dehydrogenase/oxidase C-terminal" evidence="7">
    <location>
        <begin position="244"/>
        <end position="355"/>
    </location>
</feature>
<dbReference type="InterPro" id="IPR009075">
    <property type="entry name" value="AcylCo_DH/oxidase_C"/>
</dbReference>
<dbReference type="InterPro" id="IPR009100">
    <property type="entry name" value="AcylCoA_DH/oxidase_NM_dom_sf"/>
</dbReference>
<protein>
    <submittedName>
        <fullName evidence="10">Alkylation response protein AidB-like acyl-CoA dehydrogenase</fullName>
    </submittedName>
</protein>